<dbReference type="GO" id="GO:0005829">
    <property type="term" value="C:cytosol"/>
    <property type="evidence" value="ECO:0007669"/>
    <property type="project" value="TreeGrafter"/>
</dbReference>
<keyword evidence="1" id="KW-0378">Hydrolase</keyword>
<name>A0A8J3JX27_9ACTN</name>
<evidence type="ECO:0000313" key="2">
    <source>
        <dbReference type="Proteomes" id="UP000619293"/>
    </source>
</evidence>
<dbReference type="GO" id="GO:0006281">
    <property type="term" value="P:DNA repair"/>
    <property type="evidence" value="ECO:0007669"/>
    <property type="project" value="TreeGrafter"/>
</dbReference>
<accession>A0A8J3JX27</accession>
<protein>
    <submittedName>
        <fullName evidence="1">Hydrolase</fullName>
    </submittedName>
</protein>
<dbReference type="AlphaFoldDB" id="A0A8J3JX27"/>
<comment type="caution">
    <text evidence="1">The sequence shown here is derived from an EMBL/GenBank/DDBJ whole genome shotgun (WGS) entry which is preliminary data.</text>
</comment>
<dbReference type="InterPro" id="IPR023214">
    <property type="entry name" value="HAD_sf"/>
</dbReference>
<dbReference type="InterPro" id="IPR006439">
    <property type="entry name" value="HAD-SF_hydro_IA"/>
</dbReference>
<dbReference type="PANTHER" id="PTHR43434:SF1">
    <property type="entry name" value="PHOSPHOGLYCOLATE PHOSPHATASE"/>
    <property type="match status" value="1"/>
</dbReference>
<dbReference type="InterPro" id="IPR036412">
    <property type="entry name" value="HAD-like_sf"/>
</dbReference>
<dbReference type="Proteomes" id="UP000619293">
    <property type="component" value="Unassembled WGS sequence"/>
</dbReference>
<proteinExistence type="predicted"/>
<dbReference type="NCBIfam" id="TIGR01509">
    <property type="entry name" value="HAD-SF-IA-v3"/>
    <property type="match status" value="1"/>
</dbReference>
<dbReference type="Pfam" id="PF13419">
    <property type="entry name" value="HAD_2"/>
    <property type="match status" value="1"/>
</dbReference>
<dbReference type="PANTHER" id="PTHR43434">
    <property type="entry name" value="PHOSPHOGLYCOLATE PHOSPHATASE"/>
    <property type="match status" value="1"/>
</dbReference>
<dbReference type="Gene3D" id="3.40.50.1000">
    <property type="entry name" value="HAD superfamily/HAD-like"/>
    <property type="match status" value="1"/>
</dbReference>
<dbReference type="GO" id="GO:0008967">
    <property type="term" value="F:phosphoglycolate phosphatase activity"/>
    <property type="evidence" value="ECO:0007669"/>
    <property type="project" value="TreeGrafter"/>
</dbReference>
<evidence type="ECO:0000313" key="1">
    <source>
        <dbReference type="EMBL" id="GIF92717.1"/>
    </source>
</evidence>
<dbReference type="InterPro" id="IPR050155">
    <property type="entry name" value="HAD-like_hydrolase_sf"/>
</dbReference>
<dbReference type="EMBL" id="BONG01000049">
    <property type="protein sequence ID" value="GIF92717.1"/>
    <property type="molecule type" value="Genomic_DNA"/>
</dbReference>
<dbReference type="RefSeq" id="WP_191838656.1">
    <property type="nucleotide sequence ID" value="NZ_BAAALB010000005.1"/>
</dbReference>
<dbReference type="SUPFAM" id="SSF56784">
    <property type="entry name" value="HAD-like"/>
    <property type="match status" value="1"/>
</dbReference>
<reference evidence="1 2" key="1">
    <citation type="submission" date="2021-01" db="EMBL/GenBank/DDBJ databases">
        <title>Whole genome shotgun sequence of Catellatospora chokoriensis NBRC 107358.</title>
        <authorList>
            <person name="Komaki H."/>
            <person name="Tamura T."/>
        </authorList>
    </citation>
    <scope>NUCLEOTIDE SEQUENCE [LARGE SCALE GENOMIC DNA]</scope>
    <source>
        <strain evidence="1 2">NBRC 107358</strain>
    </source>
</reference>
<keyword evidence="2" id="KW-1185">Reference proteome</keyword>
<dbReference type="NCBIfam" id="TIGR01549">
    <property type="entry name" value="HAD-SF-IA-v1"/>
    <property type="match status" value="1"/>
</dbReference>
<organism evidence="1 2">
    <name type="scientific">Catellatospora chokoriensis</name>
    <dbReference type="NCBI Taxonomy" id="310353"/>
    <lineage>
        <taxon>Bacteria</taxon>
        <taxon>Bacillati</taxon>
        <taxon>Actinomycetota</taxon>
        <taxon>Actinomycetes</taxon>
        <taxon>Micromonosporales</taxon>
        <taxon>Micromonosporaceae</taxon>
        <taxon>Catellatospora</taxon>
    </lineage>
</organism>
<sequence length="233" mass="24761">MTGPGGLANLLAPSRRLLLDFDGPVCSIFAGYPAPTIANELVSLVRQTPLVVPESLAEESDPLEVLRWVGANGTPSEVRTVEEALCAAEMQAVESAEETPFAREVLVAAFDLGLRIAIVSNNSAAAIYAYLEKRQLDDYVLSIVGRAFAEPDLMKPNPAPILRAVRSFGVAPADCVLIGDSIADIEGARAAGVPVIGYANRRHKATRFAAAGADVVVTSMEEIMQALIERWSS</sequence>
<gene>
    <name evidence="1" type="ORF">Cch02nite_61610</name>
</gene>
<dbReference type="InterPro" id="IPR041492">
    <property type="entry name" value="HAD_2"/>
</dbReference>